<accession>A0ABQ2LBF1</accession>
<sequence length="252" mass="27804">MINHMTMLGFQMQDEEDFLKLADHAYKNGTLIQTPQGAYVQFQAGGGAELWLQLNREGVAIGMHPHFTGAGLMQIGIEGELQHEEANELDGTFYAWAGAKPGHPGEGLYAFLFDVPDRDRYGSITTSMIRQVQLSAFAHELKVFSNEADYFAYQLERSAGGLILTTETFESTGLNDQGGEPGSTAAFTGRVLRAGWVRNEMTGLYFQWALVRTLGGDIDVVADERLVGEREIQEGDILSGSFWLSGRLVIEE</sequence>
<gene>
    <name evidence="1" type="ORF">GCM10010969_37560</name>
</gene>
<dbReference type="RefSeq" id="WP_018978282.1">
    <property type="nucleotide sequence ID" value="NZ_BMLN01000015.1"/>
</dbReference>
<evidence type="ECO:0000313" key="1">
    <source>
        <dbReference type="EMBL" id="GGO08251.1"/>
    </source>
</evidence>
<proteinExistence type="predicted"/>
<protein>
    <submittedName>
        <fullName evidence="1">Uncharacterized protein</fullName>
    </submittedName>
</protein>
<reference evidence="2" key="1">
    <citation type="journal article" date="2019" name="Int. J. Syst. Evol. Microbiol.">
        <title>The Global Catalogue of Microorganisms (GCM) 10K type strain sequencing project: providing services to taxonomists for standard genome sequencing and annotation.</title>
        <authorList>
            <consortium name="The Broad Institute Genomics Platform"/>
            <consortium name="The Broad Institute Genome Sequencing Center for Infectious Disease"/>
            <person name="Wu L."/>
            <person name="Ma J."/>
        </authorList>
    </citation>
    <scope>NUCLEOTIDE SEQUENCE [LARGE SCALE GENOMIC DNA]</scope>
    <source>
        <strain evidence="2">CGMCC 1.6964</strain>
    </source>
</reference>
<dbReference type="Proteomes" id="UP000606653">
    <property type="component" value="Unassembled WGS sequence"/>
</dbReference>
<dbReference type="EMBL" id="BMLN01000015">
    <property type="protein sequence ID" value="GGO08251.1"/>
    <property type="molecule type" value="Genomic_DNA"/>
</dbReference>
<organism evidence="1 2">
    <name type="scientific">Saccharibacillus kuerlensis</name>
    <dbReference type="NCBI Taxonomy" id="459527"/>
    <lineage>
        <taxon>Bacteria</taxon>
        <taxon>Bacillati</taxon>
        <taxon>Bacillota</taxon>
        <taxon>Bacilli</taxon>
        <taxon>Bacillales</taxon>
        <taxon>Paenibacillaceae</taxon>
        <taxon>Saccharibacillus</taxon>
    </lineage>
</organism>
<comment type="caution">
    <text evidence="1">The sequence shown here is derived from an EMBL/GenBank/DDBJ whole genome shotgun (WGS) entry which is preliminary data.</text>
</comment>
<evidence type="ECO:0000313" key="2">
    <source>
        <dbReference type="Proteomes" id="UP000606653"/>
    </source>
</evidence>
<name>A0ABQ2LBF1_9BACL</name>
<keyword evidence="2" id="KW-1185">Reference proteome</keyword>